<protein>
    <submittedName>
        <fullName evidence="3">Uncharacterized protein</fullName>
    </submittedName>
</protein>
<feature type="transmembrane region" description="Helical" evidence="2">
    <location>
        <begin position="141"/>
        <end position="160"/>
    </location>
</feature>
<organism evidence="3">
    <name type="scientific">Sipha flava</name>
    <name type="common">yellow sugarcane aphid</name>
    <dbReference type="NCBI Taxonomy" id="143950"/>
    <lineage>
        <taxon>Eukaryota</taxon>
        <taxon>Metazoa</taxon>
        <taxon>Ecdysozoa</taxon>
        <taxon>Arthropoda</taxon>
        <taxon>Hexapoda</taxon>
        <taxon>Insecta</taxon>
        <taxon>Pterygota</taxon>
        <taxon>Neoptera</taxon>
        <taxon>Paraneoptera</taxon>
        <taxon>Hemiptera</taxon>
        <taxon>Sternorrhyncha</taxon>
        <taxon>Aphidomorpha</taxon>
        <taxon>Aphidoidea</taxon>
        <taxon>Aphididae</taxon>
        <taxon>Sipha</taxon>
    </lineage>
</organism>
<keyword evidence="2" id="KW-1133">Transmembrane helix</keyword>
<feature type="region of interest" description="Disordered" evidence="1">
    <location>
        <begin position="1"/>
        <end position="27"/>
    </location>
</feature>
<proteinExistence type="predicted"/>
<sequence length="188" mass="21321">MRVNVYDYPPRDDRSQEQSAHGKHKHLPARVSAHIISPLGLGSHIIERDKSLASASRRISFHYFSNSSQGLGERLTRVCSCVLYALMRRGRVAAKNSIQHVHNILLLLWSSSSSSSSSLLLPRDTHGRTAINQGFVRQPRIIINLFPSFIIVVIIAATAIKNVHKYTFASVLRKYTYTSFRHRHTHHC</sequence>
<evidence type="ECO:0000313" key="3">
    <source>
        <dbReference type="EMBL" id="MBY87218.1"/>
    </source>
</evidence>
<evidence type="ECO:0000256" key="1">
    <source>
        <dbReference type="SAM" id="MobiDB-lite"/>
    </source>
</evidence>
<reference evidence="3" key="1">
    <citation type="submission" date="2018-04" db="EMBL/GenBank/DDBJ databases">
        <title>Transcriptome assembly of Sipha flava.</title>
        <authorList>
            <person name="Scully E.D."/>
            <person name="Geib S.M."/>
            <person name="Palmer N.A."/>
            <person name="Koch K."/>
            <person name="Bradshaw J."/>
            <person name="Heng-Moss T."/>
            <person name="Sarath G."/>
        </authorList>
    </citation>
    <scope>NUCLEOTIDE SEQUENCE</scope>
</reference>
<keyword evidence="2" id="KW-0472">Membrane</keyword>
<name>A0A2S2RB66_9HEMI</name>
<keyword evidence="2" id="KW-0812">Transmembrane</keyword>
<accession>A0A2S2RB66</accession>
<dbReference type="AlphaFoldDB" id="A0A2S2RB66"/>
<evidence type="ECO:0000256" key="2">
    <source>
        <dbReference type="SAM" id="Phobius"/>
    </source>
</evidence>
<gene>
    <name evidence="3" type="ORF">g.19178</name>
</gene>
<dbReference type="EMBL" id="GGMS01018015">
    <property type="protein sequence ID" value="MBY87218.1"/>
    <property type="molecule type" value="Transcribed_RNA"/>
</dbReference>